<evidence type="ECO:0000259" key="3">
    <source>
        <dbReference type="Pfam" id="PF02541"/>
    </source>
</evidence>
<dbReference type="InterPro" id="IPR050273">
    <property type="entry name" value="GppA/Ppx_hydrolase"/>
</dbReference>
<name>A0A372LD01_9BACI</name>
<dbReference type="PANTHER" id="PTHR30005">
    <property type="entry name" value="EXOPOLYPHOSPHATASE"/>
    <property type="match status" value="1"/>
</dbReference>
<feature type="domain" description="Ppx/GppA phosphatase N-terminal" evidence="3">
    <location>
        <begin position="21"/>
        <end position="307"/>
    </location>
</feature>
<dbReference type="SUPFAM" id="SSF109604">
    <property type="entry name" value="HD-domain/PDEase-like"/>
    <property type="match status" value="1"/>
</dbReference>
<evidence type="ECO:0000256" key="1">
    <source>
        <dbReference type="ARBA" id="ARBA00007125"/>
    </source>
</evidence>
<dbReference type="Gene3D" id="3.30.420.150">
    <property type="entry name" value="Exopolyphosphatase. Domain 2"/>
    <property type="match status" value="1"/>
</dbReference>
<reference evidence="5 6" key="1">
    <citation type="submission" date="2018-08" db="EMBL/GenBank/DDBJ databases">
        <title>Bacillus chawlae sp. nov., Bacillus glennii sp. nov., and Bacillus saganii sp. nov. Isolated from the Vehicle Assembly Building at Kennedy Space Center where the Viking Spacecraft were Assembled.</title>
        <authorList>
            <person name="Seuylemezian A."/>
            <person name="Vaishampayan P."/>
        </authorList>
    </citation>
    <scope>NUCLEOTIDE SEQUENCE [LARGE SCALE GENOMIC DNA]</scope>
    <source>
        <strain evidence="5 6">V44-8</strain>
    </source>
</reference>
<accession>A0A372LD01</accession>
<comment type="caution">
    <text evidence="5">The sequence shown here is derived from an EMBL/GenBank/DDBJ whole genome shotgun (WGS) entry which is preliminary data.</text>
</comment>
<dbReference type="EMBL" id="QVTD01000005">
    <property type="protein sequence ID" value="RFU63857.1"/>
    <property type="molecule type" value="Genomic_DNA"/>
</dbReference>
<dbReference type="SUPFAM" id="SSF53067">
    <property type="entry name" value="Actin-like ATPase domain"/>
    <property type="match status" value="2"/>
</dbReference>
<dbReference type="InterPro" id="IPR048950">
    <property type="entry name" value="Ppx_GppA_C"/>
</dbReference>
<dbReference type="AlphaFoldDB" id="A0A372LD01"/>
<dbReference type="InterPro" id="IPR003695">
    <property type="entry name" value="Ppx_GppA_N"/>
</dbReference>
<dbReference type="PANTHER" id="PTHR30005:SF0">
    <property type="entry name" value="RETROGRADE REGULATION PROTEIN 2"/>
    <property type="match status" value="1"/>
</dbReference>
<sequence>MIYMEKKIAVIDIGSNTIRLVIYRIKAAGGIKQIENMKVSARLQNHLDDRQFLSPEGIHILLEALRVFREIISLHKAASVKVFATAAIRKAKNRQEIKQKVKREIGLTINVLSGQKEAYFGFLGIIQSTNLDEGITIDIGGGSTEITRFLHKKIVNSHSFPFGALSLKKEFIKGQLPEADELRELSSFLYRNFQEVEWLSNCRLPIIGIGGNARNVGTIEQAMKNYPLGSVHLYEMGLKDILNVKEKLGSLPFQDLKGVEGLSRERADIILPALEVFLSLYRSASAPFFQLSQKGIRDGIIIDALNRKNHKQDQLDPVDQSLHELAADYDMNVGKKELIVTTAAKLFGLFRKEGIADVSDGDLQDLKRAGYVYNLGEFIDSESVSQHTFYLLLNRNIDGLPHRERIKIALLASYHSKASFKQNMKPFKEWFSEQDRQKMKFLGSLLKFSSAVNCTGRSIFRDIQLYMRNDEVHLELYCNGSWLVEQQEAEKHMKHLENALGKNISLKFSMQN</sequence>
<proteinExistence type="inferred from homology"/>
<evidence type="ECO:0000259" key="4">
    <source>
        <dbReference type="Pfam" id="PF21447"/>
    </source>
</evidence>
<dbReference type="InterPro" id="IPR030673">
    <property type="entry name" value="PyroPPase_GppA_Ppx"/>
</dbReference>
<dbReference type="GO" id="GO:0016787">
    <property type="term" value="F:hydrolase activity"/>
    <property type="evidence" value="ECO:0007669"/>
    <property type="project" value="UniProtKB-KW"/>
</dbReference>
<organism evidence="5 6">
    <name type="scientific">Peribacillus glennii</name>
    <dbReference type="NCBI Taxonomy" id="2303991"/>
    <lineage>
        <taxon>Bacteria</taxon>
        <taxon>Bacillati</taxon>
        <taxon>Bacillota</taxon>
        <taxon>Bacilli</taxon>
        <taxon>Bacillales</taxon>
        <taxon>Bacillaceae</taxon>
        <taxon>Peribacillus</taxon>
    </lineage>
</organism>
<dbReference type="Pfam" id="PF21447">
    <property type="entry name" value="Ppx-GppA_III"/>
    <property type="match status" value="1"/>
</dbReference>
<dbReference type="Gene3D" id="1.10.3210.10">
    <property type="entry name" value="Hypothetical protein af1432"/>
    <property type="match status" value="1"/>
</dbReference>
<evidence type="ECO:0000313" key="6">
    <source>
        <dbReference type="Proteomes" id="UP000262939"/>
    </source>
</evidence>
<dbReference type="Gene3D" id="3.30.420.40">
    <property type="match status" value="1"/>
</dbReference>
<protein>
    <submittedName>
        <fullName evidence="5">Ppx/GppA family phosphatase</fullName>
    </submittedName>
</protein>
<dbReference type="InterPro" id="IPR043129">
    <property type="entry name" value="ATPase_NBD"/>
</dbReference>
<dbReference type="Proteomes" id="UP000262939">
    <property type="component" value="Unassembled WGS sequence"/>
</dbReference>
<keyword evidence="6" id="KW-1185">Reference proteome</keyword>
<feature type="domain" description="Ppx/GppA phosphatase C-terminal" evidence="4">
    <location>
        <begin position="320"/>
        <end position="487"/>
    </location>
</feature>
<dbReference type="OrthoDB" id="9807195at2"/>
<comment type="similarity">
    <text evidence="1">Belongs to the GppA/Ppx family.</text>
</comment>
<dbReference type="PIRSF" id="PIRSF001267">
    <property type="entry name" value="Pyrophosphatase_GppA_Ppx"/>
    <property type="match status" value="1"/>
</dbReference>
<evidence type="ECO:0000256" key="2">
    <source>
        <dbReference type="ARBA" id="ARBA00022801"/>
    </source>
</evidence>
<dbReference type="CDD" id="cd24052">
    <property type="entry name" value="ASKHA_NBD_HpPPX-GppA-like"/>
    <property type="match status" value="1"/>
</dbReference>
<dbReference type="Pfam" id="PF02541">
    <property type="entry name" value="Ppx-GppA"/>
    <property type="match status" value="1"/>
</dbReference>
<dbReference type="GO" id="GO:0006357">
    <property type="term" value="P:regulation of transcription by RNA polymerase II"/>
    <property type="evidence" value="ECO:0007669"/>
    <property type="project" value="TreeGrafter"/>
</dbReference>
<evidence type="ECO:0000313" key="5">
    <source>
        <dbReference type="EMBL" id="RFU63857.1"/>
    </source>
</evidence>
<gene>
    <name evidence="5" type="ORF">D0466_10370</name>
</gene>
<keyword evidence="2" id="KW-0378">Hydrolase</keyword>